<gene>
    <name evidence="2" type="ORF">IFM46972_06759</name>
</gene>
<dbReference type="Proteomes" id="UP000465221">
    <property type="component" value="Unassembled WGS sequence"/>
</dbReference>
<reference evidence="2 3" key="1">
    <citation type="submission" date="2020-01" db="EMBL/GenBank/DDBJ databases">
        <title>Draft genome sequence of Aspergillus udagawae IFM 46972.</title>
        <authorList>
            <person name="Takahashi H."/>
            <person name="Yaguchi T."/>
        </authorList>
    </citation>
    <scope>NUCLEOTIDE SEQUENCE [LARGE SCALE GENOMIC DNA]</scope>
    <source>
        <strain evidence="2 3">IFM 46972</strain>
    </source>
</reference>
<sequence length="319" mass="35563">MATLSRDSQSHTYSSAIMNRYESDPTVLRGEYHISDGVTSTITRTYSGFKQLRQAADSVLKTLEANDCDGNQWILVLGLTNEAIERLDNDRGCLGVNFRFEWEGSTGLIKVIPGAAHESLVNDFTMKVASDLQNMGIHWTERRWIGATRYRPANNNGKEGDQAFTPPSRQVTQGQTRGWPTLVVEVGVSESMPKLRSDAKFWFNNSNGQTRIVILISAKRNRVTFEKWMLMPPNAPNPAPPAYVATLRSRPVHRPPLVNQPAANQQLYSAQEVVITPTGMTGAPMILPFRALFDRAPTANETDLTITAQDFRALVQPIF</sequence>
<evidence type="ECO:0000256" key="1">
    <source>
        <dbReference type="SAM" id="MobiDB-lite"/>
    </source>
</evidence>
<accession>A0A8H3NYT8</accession>
<dbReference type="EMBL" id="BLKC01000047">
    <property type="protein sequence ID" value="GFF42101.1"/>
    <property type="molecule type" value="Genomic_DNA"/>
</dbReference>
<organism evidence="2 3">
    <name type="scientific">Aspergillus udagawae</name>
    <dbReference type="NCBI Taxonomy" id="91492"/>
    <lineage>
        <taxon>Eukaryota</taxon>
        <taxon>Fungi</taxon>
        <taxon>Dikarya</taxon>
        <taxon>Ascomycota</taxon>
        <taxon>Pezizomycotina</taxon>
        <taxon>Eurotiomycetes</taxon>
        <taxon>Eurotiomycetidae</taxon>
        <taxon>Eurotiales</taxon>
        <taxon>Aspergillaceae</taxon>
        <taxon>Aspergillus</taxon>
        <taxon>Aspergillus subgen. Fumigati</taxon>
    </lineage>
</organism>
<evidence type="ECO:0000313" key="2">
    <source>
        <dbReference type="EMBL" id="GFF42101.1"/>
    </source>
</evidence>
<comment type="caution">
    <text evidence="2">The sequence shown here is derived from an EMBL/GenBank/DDBJ whole genome shotgun (WGS) entry which is preliminary data.</text>
</comment>
<feature type="region of interest" description="Disordered" evidence="1">
    <location>
        <begin position="155"/>
        <end position="176"/>
    </location>
</feature>
<name>A0A8H3NYT8_9EURO</name>
<protein>
    <submittedName>
        <fullName evidence="2">Uncharacterized protein</fullName>
    </submittedName>
</protein>
<feature type="compositionally biased region" description="Polar residues" evidence="1">
    <location>
        <begin position="165"/>
        <end position="176"/>
    </location>
</feature>
<evidence type="ECO:0000313" key="3">
    <source>
        <dbReference type="Proteomes" id="UP000465221"/>
    </source>
</evidence>
<dbReference type="AlphaFoldDB" id="A0A8H3NYT8"/>
<proteinExistence type="predicted"/>